<evidence type="ECO:0000313" key="3">
    <source>
        <dbReference type="Proteomes" id="UP001634394"/>
    </source>
</evidence>
<reference evidence="2 3" key="1">
    <citation type="submission" date="2024-11" db="EMBL/GenBank/DDBJ databases">
        <title>Chromosome-level genome assembly of the freshwater bivalve Anodonta woodiana.</title>
        <authorList>
            <person name="Chen X."/>
        </authorList>
    </citation>
    <scope>NUCLEOTIDE SEQUENCE [LARGE SCALE GENOMIC DNA]</scope>
    <source>
        <strain evidence="2">MN2024</strain>
        <tissue evidence="2">Gills</tissue>
    </source>
</reference>
<keyword evidence="3" id="KW-1185">Reference proteome</keyword>
<organism evidence="2 3">
    <name type="scientific">Sinanodonta woodiana</name>
    <name type="common">Chinese pond mussel</name>
    <name type="synonym">Anodonta woodiana</name>
    <dbReference type="NCBI Taxonomy" id="1069815"/>
    <lineage>
        <taxon>Eukaryota</taxon>
        <taxon>Metazoa</taxon>
        <taxon>Spiralia</taxon>
        <taxon>Lophotrochozoa</taxon>
        <taxon>Mollusca</taxon>
        <taxon>Bivalvia</taxon>
        <taxon>Autobranchia</taxon>
        <taxon>Heteroconchia</taxon>
        <taxon>Palaeoheterodonta</taxon>
        <taxon>Unionida</taxon>
        <taxon>Unionoidea</taxon>
        <taxon>Unionidae</taxon>
        <taxon>Unioninae</taxon>
        <taxon>Sinanodonta</taxon>
    </lineage>
</organism>
<dbReference type="AlphaFoldDB" id="A0ABD3VRE7"/>
<comment type="caution">
    <text evidence="2">The sequence shown here is derived from an EMBL/GenBank/DDBJ whole genome shotgun (WGS) entry which is preliminary data.</text>
</comment>
<evidence type="ECO:0000256" key="1">
    <source>
        <dbReference type="SAM" id="MobiDB-lite"/>
    </source>
</evidence>
<dbReference type="EMBL" id="JBJQND010000010">
    <property type="protein sequence ID" value="KAL3863711.1"/>
    <property type="molecule type" value="Genomic_DNA"/>
</dbReference>
<accession>A0ABD3VRE7</accession>
<dbReference type="Proteomes" id="UP001634394">
    <property type="component" value="Unassembled WGS sequence"/>
</dbReference>
<feature type="region of interest" description="Disordered" evidence="1">
    <location>
        <begin position="222"/>
        <end position="261"/>
    </location>
</feature>
<sequence length="261" mass="30662">MHIIRDLWNSKRRKRPEVCGILLFCICIEVNGSKFFKMWESRCENQYSKQPMDAVIKNVIHYIQRGNVANIYHQRNIKLDFNVCKWGQVSSTNEGTNKTRECKWTKYLPRKLNGKDVKKRIISLYHGLSTYAVLLQRMEDNERLWVKNLILDSEHSGEHKIHELQNYFVTIGCIIERIMGNKPKVDVDNLFDNIQLSNDFAHGNSEGNYVLKRMETFLKISESSLKDNKKKGGKNRKEGKQQQKGKNNKQRKTKTKTDKIV</sequence>
<name>A0ABD3VRE7_SINWO</name>
<evidence type="ECO:0000313" key="2">
    <source>
        <dbReference type="EMBL" id="KAL3863711.1"/>
    </source>
</evidence>
<gene>
    <name evidence="2" type="ORF">ACJMK2_005458</name>
</gene>
<proteinExistence type="predicted"/>
<protein>
    <submittedName>
        <fullName evidence="2">Uncharacterized protein</fullName>
    </submittedName>
</protein>